<gene>
    <name evidence="1" type="ORF">FCALED_LOCUS7380</name>
</gene>
<dbReference type="OrthoDB" id="2344215at2759"/>
<name>A0A9N9BUB7_9GLOM</name>
<accession>A0A9N9BUB7</accession>
<comment type="caution">
    <text evidence="1">The sequence shown here is derived from an EMBL/GenBank/DDBJ whole genome shotgun (WGS) entry which is preliminary data.</text>
</comment>
<evidence type="ECO:0000313" key="1">
    <source>
        <dbReference type="EMBL" id="CAG8576724.1"/>
    </source>
</evidence>
<organism evidence="1 2">
    <name type="scientific">Funneliformis caledonium</name>
    <dbReference type="NCBI Taxonomy" id="1117310"/>
    <lineage>
        <taxon>Eukaryota</taxon>
        <taxon>Fungi</taxon>
        <taxon>Fungi incertae sedis</taxon>
        <taxon>Mucoromycota</taxon>
        <taxon>Glomeromycotina</taxon>
        <taxon>Glomeromycetes</taxon>
        <taxon>Glomerales</taxon>
        <taxon>Glomeraceae</taxon>
        <taxon>Funneliformis</taxon>
    </lineage>
</organism>
<proteinExistence type="predicted"/>
<feature type="non-terminal residue" evidence="1">
    <location>
        <position position="57"/>
    </location>
</feature>
<reference evidence="1" key="1">
    <citation type="submission" date="2021-06" db="EMBL/GenBank/DDBJ databases">
        <authorList>
            <person name="Kallberg Y."/>
            <person name="Tangrot J."/>
            <person name="Rosling A."/>
        </authorList>
    </citation>
    <scope>NUCLEOTIDE SEQUENCE</scope>
    <source>
        <strain evidence="1">UK204</strain>
    </source>
</reference>
<sequence>QKERELCEDFDFIKYQLDWSKQEITHIHTVLYTLYYDWIIAGKEIANVYAALSSYWS</sequence>
<dbReference type="EMBL" id="CAJVPQ010001941">
    <property type="protein sequence ID" value="CAG8576724.1"/>
    <property type="molecule type" value="Genomic_DNA"/>
</dbReference>
<dbReference type="AlphaFoldDB" id="A0A9N9BUB7"/>
<dbReference type="Proteomes" id="UP000789570">
    <property type="component" value="Unassembled WGS sequence"/>
</dbReference>
<evidence type="ECO:0000313" key="2">
    <source>
        <dbReference type="Proteomes" id="UP000789570"/>
    </source>
</evidence>
<protein>
    <submittedName>
        <fullName evidence="1">6084_t:CDS:1</fullName>
    </submittedName>
</protein>
<keyword evidence="2" id="KW-1185">Reference proteome</keyword>